<dbReference type="SMART" id="SM00530">
    <property type="entry name" value="HTH_XRE"/>
    <property type="match status" value="1"/>
</dbReference>
<reference evidence="2 3" key="1">
    <citation type="submission" date="2012-01" db="EMBL/GenBank/DDBJ databases">
        <title>Complete sequence of Desulfotomaculum gibsoniae DSM 7213.</title>
        <authorList>
            <consortium name="US DOE Joint Genome Institute"/>
            <person name="Lucas S."/>
            <person name="Han J."/>
            <person name="Lapidus A."/>
            <person name="Cheng J.-F."/>
            <person name="Goodwin L."/>
            <person name="Pitluck S."/>
            <person name="Peters L."/>
            <person name="Ovchinnikova G."/>
            <person name="Teshima H."/>
            <person name="Detter J.C."/>
            <person name="Han C."/>
            <person name="Tapia R."/>
            <person name="Land M."/>
            <person name="Hauser L."/>
            <person name="Kyrpides N."/>
            <person name="Ivanova N."/>
            <person name="Pagani I."/>
            <person name="Parshina S."/>
            <person name="Plugge C."/>
            <person name="Muyzer G."/>
            <person name="Kuever J."/>
            <person name="Ivanova A."/>
            <person name="Nazina T."/>
            <person name="Klenk H.-P."/>
            <person name="Brambilla E."/>
            <person name="Spring S."/>
            <person name="Stams A.F."/>
            <person name="Woyke T."/>
        </authorList>
    </citation>
    <scope>NUCLEOTIDE SEQUENCE [LARGE SCALE GENOMIC DNA]</scope>
    <source>
        <strain evidence="2 3">DSM 7213</strain>
    </source>
</reference>
<dbReference type="OrthoDB" id="2056359at2"/>
<dbReference type="eggNOG" id="COG1396">
    <property type="taxonomic scope" value="Bacteria"/>
</dbReference>
<protein>
    <submittedName>
        <fullName evidence="2">Putative transcriptional regulator</fullName>
    </submittedName>
</protein>
<dbReference type="GO" id="GO:0003677">
    <property type="term" value="F:DNA binding"/>
    <property type="evidence" value="ECO:0007669"/>
    <property type="project" value="InterPro"/>
</dbReference>
<dbReference type="Proteomes" id="UP000013520">
    <property type="component" value="Chromosome"/>
</dbReference>
<dbReference type="Pfam" id="PF01381">
    <property type="entry name" value="HTH_3"/>
    <property type="match status" value="1"/>
</dbReference>
<dbReference type="PROSITE" id="PS50943">
    <property type="entry name" value="HTH_CROC1"/>
    <property type="match status" value="1"/>
</dbReference>
<proteinExistence type="predicted"/>
<dbReference type="InterPro" id="IPR010982">
    <property type="entry name" value="Lambda_DNA-bd_dom_sf"/>
</dbReference>
<gene>
    <name evidence="2" type="ORF">Desgi_4548</name>
</gene>
<accession>R4KVX4</accession>
<organism evidence="2 3">
    <name type="scientific">Desulfoscipio gibsoniae DSM 7213</name>
    <dbReference type="NCBI Taxonomy" id="767817"/>
    <lineage>
        <taxon>Bacteria</taxon>
        <taxon>Bacillati</taxon>
        <taxon>Bacillota</taxon>
        <taxon>Clostridia</taxon>
        <taxon>Eubacteriales</taxon>
        <taxon>Desulfallaceae</taxon>
        <taxon>Desulfoscipio</taxon>
    </lineage>
</organism>
<name>R4KVX4_9FIRM</name>
<dbReference type="RefSeq" id="WP_006524165.1">
    <property type="nucleotide sequence ID" value="NC_021184.1"/>
</dbReference>
<dbReference type="CDD" id="cd00093">
    <property type="entry name" value="HTH_XRE"/>
    <property type="match status" value="1"/>
</dbReference>
<dbReference type="SUPFAM" id="SSF47413">
    <property type="entry name" value="lambda repressor-like DNA-binding domains"/>
    <property type="match status" value="1"/>
</dbReference>
<evidence type="ECO:0000259" key="1">
    <source>
        <dbReference type="PROSITE" id="PS50943"/>
    </source>
</evidence>
<dbReference type="HOGENOM" id="CLU_066192_21_0_9"/>
<dbReference type="STRING" id="767817.Desgi_4548"/>
<dbReference type="EMBL" id="CP003273">
    <property type="protein sequence ID" value="AGL03776.1"/>
    <property type="molecule type" value="Genomic_DNA"/>
</dbReference>
<keyword evidence="3" id="KW-1185">Reference proteome</keyword>
<dbReference type="InterPro" id="IPR001387">
    <property type="entry name" value="Cro/C1-type_HTH"/>
</dbReference>
<dbReference type="KEGG" id="dgi:Desgi_4548"/>
<sequence length="118" mass="13655">MEKFGEFIAKIRKSRGITLRGMAERLDISPAYLSDIEKSRRNPPDLTMLERMASELNMSQDQKDTMFDLAGKDREEISPDLPDYIMGKPSARIALRKARRMDASDAFWEEVIKKLDEE</sequence>
<feature type="domain" description="HTH cro/C1-type" evidence="1">
    <location>
        <begin position="8"/>
        <end position="63"/>
    </location>
</feature>
<dbReference type="AlphaFoldDB" id="R4KVX4"/>
<evidence type="ECO:0000313" key="2">
    <source>
        <dbReference type="EMBL" id="AGL03776.1"/>
    </source>
</evidence>
<evidence type="ECO:0000313" key="3">
    <source>
        <dbReference type="Proteomes" id="UP000013520"/>
    </source>
</evidence>
<dbReference type="Gene3D" id="1.10.260.40">
    <property type="entry name" value="lambda repressor-like DNA-binding domains"/>
    <property type="match status" value="1"/>
</dbReference>